<gene>
    <name evidence="1" type="ORF">A3J13_00510</name>
</gene>
<evidence type="ECO:0000313" key="1">
    <source>
        <dbReference type="EMBL" id="OGE64228.1"/>
    </source>
</evidence>
<dbReference type="AlphaFoldDB" id="A0A1F5MFT6"/>
<dbReference type="EMBL" id="MFDU01000028">
    <property type="protein sequence ID" value="OGE64228.1"/>
    <property type="molecule type" value="Genomic_DNA"/>
</dbReference>
<dbReference type="Proteomes" id="UP000183317">
    <property type="component" value="Unassembled WGS sequence"/>
</dbReference>
<comment type="caution">
    <text evidence="1">The sequence shown here is derived from an EMBL/GenBank/DDBJ whole genome shotgun (WGS) entry which is preliminary data.</text>
</comment>
<sequence>MSQIRKDFTIENIVVFDSINTEEALGQIETIPLVDEKRLIIWENPPKGIKFSTSPNLTVVLWFDSEIDPKDYPPSEVAFFPEEKEASMFPLLDALGNRDKKAYLELEKRNRTSPNDTQYILTMVFYLLRSLVVTPKNAGDFIRRKNEKMRSNFSKDGLINLYKSILEIDFKIKQGLLDIPQAEFSLVNLFIN</sequence>
<accession>A0A1F5MFT6</accession>
<organism evidence="1 2">
    <name type="scientific">Candidatus Daviesbacteria bacterium RIFCSPLOWO2_02_FULL_36_8</name>
    <dbReference type="NCBI Taxonomy" id="1797793"/>
    <lineage>
        <taxon>Bacteria</taxon>
        <taxon>Candidatus Daviesiibacteriota</taxon>
    </lineage>
</organism>
<dbReference type="Gene3D" id="1.20.272.10">
    <property type="match status" value="1"/>
</dbReference>
<name>A0A1F5MFT6_9BACT</name>
<proteinExistence type="predicted"/>
<protein>
    <submittedName>
        <fullName evidence="1">Uncharacterized protein</fullName>
    </submittedName>
</protein>
<reference evidence="1 2" key="1">
    <citation type="journal article" date="2016" name="Nat. Commun.">
        <title>Thousands of microbial genomes shed light on interconnected biogeochemical processes in an aquifer system.</title>
        <authorList>
            <person name="Anantharaman K."/>
            <person name="Brown C.T."/>
            <person name="Hug L.A."/>
            <person name="Sharon I."/>
            <person name="Castelle C.J."/>
            <person name="Probst A.J."/>
            <person name="Thomas B.C."/>
            <person name="Singh A."/>
            <person name="Wilkins M.J."/>
            <person name="Karaoz U."/>
            <person name="Brodie E.L."/>
            <person name="Williams K.H."/>
            <person name="Hubbard S.S."/>
            <person name="Banfield J.F."/>
        </authorList>
    </citation>
    <scope>NUCLEOTIDE SEQUENCE [LARGE SCALE GENOMIC DNA]</scope>
</reference>
<evidence type="ECO:0000313" key="2">
    <source>
        <dbReference type="Proteomes" id="UP000183317"/>
    </source>
</evidence>